<dbReference type="FunFam" id="1.10.10.60:FF:000394">
    <property type="entry name" value="MYB transcription factor"/>
    <property type="match status" value="1"/>
</dbReference>
<dbReference type="CDD" id="cd00167">
    <property type="entry name" value="SANT"/>
    <property type="match status" value="1"/>
</dbReference>
<dbReference type="PROSITE" id="PS51294">
    <property type="entry name" value="HTH_MYB"/>
    <property type="match status" value="1"/>
</dbReference>
<keyword evidence="2" id="KW-0677">Repeat</keyword>
<name>A0A0K9PG75_ZOSMR</name>
<evidence type="ECO:0000256" key="7">
    <source>
        <dbReference type="SAM" id="MobiDB-lite"/>
    </source>
</evidence>
<dbReference type="Gene3D" id="1.10.10.60">
    <property type="entry name" value="Homeodomain-like"/>
    <property type="match status" value="2"/>
</dbReference>
<comment type="subcellular location">
    <subcellularLocation>
        <location evidence="1">Nucleus</location>
    </subcellularLocation>
</comment>
<dbReference type="GO" id="GO:0000976">
    <property type="term" value="F:transcription cis-regulatory region binding"/>
    <property type="evidence" value="ECO:0007669"/>
    <property type="project" value="UniProtKB-ARBA"/>
</dbReference>
<keyword evidence="5" id="KW-0804">Transcription</keyword>
<accession>A0A0K9PG75</accession>
<feature type="compositionally biased region" description="Polar residues" evidence="7">
    <location>
        <begin position="187"/>
        <end position="203"/>
    </location>
</feature>
<dbReference type="AlphaFoldDB" id="A0A0K9PG75"/>
<keyword evidence="11" id="KW-1185">Reference proteome</keyword>
<dbReference type="Proteomes" id="UP000036987">
    <property type="component" value="Unassembled WGS sequence"/>
</dbReference>
<feature type="region of interest" description="Disordered" evidence="7">
    <location>
        <begin position="165"/>
        <end position="222"/>
    </location>
</feature>
<dbReference type="Pfam" id="PF00249">
    <property type="entry name" value="Myb_DNA-binding"/>
    <property type="match status" value="1"/>
</dbReference>
<dbReference type="InterPro" id="IPR001005">
    <property type="entry name" value="SANT/Myb"/>
</dbReference>
<dbReference type="EMBL" id="LFYR01000916">
    <property type="protein sequence ID" value="KMZ67232.1"/>
    <property type="molecule type" value="Genomic_DNA"/>
</dbReference>
<evidence type="ECO:0000256" key="5">
    <source>
        <dbReference type="ARBA" id="ARBA00023163"/>
    </source>
</evidence>
<reference evidence="11" key="1">
    <citation type="journal article" date="2016" name="Nature">
        <title>The genome of the seagrass Zostera marina reveals angiosperm adaptation to the sea.</title>
        <authorList>
            <person name="Olsen J.L."/>
            <person name="Rouze P."/>
            <person name="Verhelst B."/>
            <person name="Lin Y.-C."/>
            <person name="Bayer T."/>
            <person name="Collen J."/>
            <person name="Dattolo E."/>
            <person name="De Paoli E."/>
            <person name="Dittami S."/>
            <person name="Maumus F."/>
            <person name="Michel G."/>
            <person name="Kersting A."/>
            <person name="Lauritano C."/>
            <person name="Lohaus R."/>
            <person name="Toepel M."/>
            <person name="Tonon T."/>
            <person name="Vanneste K."/>
            <person name="Amirebrahimi M."/>
            <person name="Brakel J."/>
            <person name="Bostroem C."/>
            <person name="Chovatia M."/>
            <person name="Grimwood J."/>
            <person name="Jenkins J.W."/>
            <person name="Jueterbock A."/>
            <person name="Mraz A."/>
            <person name="Stam W.T."/>
            <person name="Tice H."/>
            <person name="Bornberg-Bauer E."/>
            <person name="Green P.J."/>
            <person name="Pearson G.A."/>
            <person name="Procaccini G."/>
            <person name="Duarte C.M."/>
            <person name="Schmutz J."/>
            <person name="Reusch T.B.H."/>
            <person name="Van de Peer Y."/>
        </authorList>
    </citation>
    <scope>NUCLEOTIDE SEQUENCE [LARGE SCALE GENOMIC DNA]</scope>
    <source>
        <strain evidence="11">cv. Finnish</strain>
    </source>
</reference>
<evidence type="ECO:0000256" key="6">
    <source>
        <dbReference type="ARBA" id="ARBA00023242"/>
    </source>
</evidence>
<dbReference type="OrthoDB" id="2143914at2759"/>
<evidence type="ECO:0000259" key="8">
    <source>
        <dbReference type="PROSITE" id="PS50090"/>
    </source>
</evidence>
<comment type="caution">
    <text evidence="10">The sequence shown here is derived from an EMBL/GenBank/DDBJ whole genome shotgun (WGS) entry which is preliminary data.</text>
</comment>
<sequence>MSSGLKRCGKSCRLRWCNYLRPDIKRGNFSEEEQKLIIQLHSSLGNKWSIIASHMNGRTDNEIKNYWNTHLKKKLFQLGIDPVTHQLRSDLTLMASVSNLLGFANTNSTTIGMSDHVHHTDHRATQLAKIQLIHSFIRMVATTEITHSNFTCNLPKQSALLHENNNPGTGVLIDTNHHSGQPDFPESSLTISQSPNASNNNQGKEPCDVSINTNTSNSDSEDWEGLMMNLDDLDVDYYWNSIS</sequence>
<protein>
    <submittedName>
        <fullName evidence="10">Uncharacterized protein</fullName>
    </submittedName>
</protein>
<dbReference type="PANTHER" id="PTHR47994:SF5">
    <property type="entry name" value="F14D16.11-RELATED"/>
    <property type="match status" value="1"/>
</dbReference>
<dbReference type="SMART" id="SM00717">
    <property type="entry name" value="SANT"/>
    <property type="match status" value="1"/>
</dbReference>
<dbReference type="PANTHER" id="PTHR47994">
    <property type="entry name" value="F14D16.11-RELATED"/>
    <property type="match status" value="1"/>
</dbReference>
<evidence type="ECO:0000256" key="1">
    <source>
        <dbReference type="ARBA" id="ARBA00004123"/>
    </source>
</evidence>
<evidence type="ECO:0000256" key="4">
    <source>
        <dbReference type="ARBA" id="ARBA00023125"/>
    </source>
</evidence>
<dbReference type="SUPFAM" id="SSF46689">
    <property type="entry name" value="Homeodomain-like"/>
    <property type="match status" value="1"/>
</dbReference>
<gene>
    <name evidence="10" type="ORF">ZOSMA_270G00030</name>
</gene>
<evidence type="ECO:0000313" key="10">
    <source>
        <dbReference type="EMBL" id="KMZ67232.1"/>
    </source>
</evidence>
<dbReference type="InterPro" id="IPR017930">
    <property type="entry name" value="Myb_dom"/>
</dbReference>
<organism evidence="10 11">
    <name type="scientific">Zostera marina</name>
    <name type="common">Eelgrass</name>
    <dbReference type="NCBI Taxonomy" id="29655"/>
    <lineage>
        <taxon>Eukaryota</taxon>
        <taxon>Viridiplantae</taxon>
        <taxon>Streptophyta</taxon>
        <taxon>Embryophyta</taxon>
        <taxon>Tracheophyta</taxon>
        <taxon>Spermatophyta</taxon>
        <taxon>Magnoliopsida</taxon>
        <taxon>Liliopsida</taxon>
        <taxon>Zosteraceae</taxon>
        <taxon>Zostera</taxon>
    </lineage>
</organism>
<keyword evidence="6" id="KW-0539">Nucleus</keyword>
<evidence type="ECO:0000256" key="3">
    <source>
        <dbReference type="ARBA" id="ARBA00023015"/>
    </source>
</evidence>
<feature type="domain" description="HTH myb-type" evidence="9">
    <location>
        <begin position="21"/>
        <end position="75"/>
    </location>
</feature>
<keyword evidence="4" id="KW-0238">DNA-binding</keyword>
<feature type="domain" description="Myb-like" evidence="8">
    <location>
        <begin position="21"/>
        <end position="71"/>
    </location>
</feature>
<dbReference type="InterPro" id="IPR015495">
    <property type="entry name" value="Myb_TF_plants"/>
</dbReference>
<evidence type="ECO:0000256" key="2">
    <source>
        <dbReference type="ARBA" id="ARBA00022737"/>
    </source>
</evidence>
<evidence type="ECO:0000313" key="11">
    <source>
        <dbReference type="Proteomes" id="UP000036987"/>
    </source>
</evidence>
<proteinExistence type="predicted"/>
<dbReference type="InterPro" id="IPR009057">
    <property type="entry name" value="Homeodomain-like_sf"/>
</dbReference>
<dbReference type="PROSITE" id="PS50090">
    <property type="entry name" value="MYB_LIKE"/>
    <property type="match status" value="1"/>
</dbReference>
<evidence type="ECO:0000259" key="9">
    <source>
        <dbReference type="PROSITE" id="PS51294"/>
    </source>
</evidence>
<keyword evidence="3" id="KW-0805">Transcription regulation</keyword>
<dbReference type="GO" id="GO:0005634">
    <property type="term" value="C:nucleus"/>
    <property type="evidence" value="ECO:0007669"/>
    <property type="project" value="UniProtKB-SubCell"/>
</dbReference>